<evidence type="ECO:0000256" key="4">
    <source>
        <dbReference type="ARBA" id="ARBA00023125"/>
    </source>
</evidence>
<dbReference type="Gene3D" id="1.10.1740.10">
    <property type="match status" value="1"/>
</dbReference>
<evidence type="ECO:0000259" key="6">
    <source>
        <dbReference type="Pfam" id="PF04542"/>
    </source>
</evidence>
<dbReference type="InterPro" id="IPR036388">
    <property type="entry name" value="WH-like_DNA-bd_sf"/>
</dbReference>
<sequence length="177" mass="21026">MNEKEVIRRIKQGEKALFETLVKEYYQEIYHFCFYKTGDAESAYDCTQETFLHVIRFLDEYTERNHFRAWIFGIARNVCSDFFRSRKFVTMEEEALEGVQKEEEGYRRAEMRDSVQAALNRLPEMQKDVIILRFYYDMKLKEIAAVVGAGIPTVKSRLKQGMEKMRQFLGKDGDLQI</sequence>
<evidence type="ECO:0000256" key="1">
    <source>
        <dbReference type="ARBA" id="ARBA00010641"/>
    </source>
</evidence>
<comment type="similarity">
    <text evidence="1">Belongs to the sigma-70 factor family. ECF subfamily.</text>
</comment>
<dbReference type="RefSeq" id="WP_055659771.1">
    <property type="nucleotide sequence ID" value="NZ_CABIXC010000021.1"/>
</dbReference>
<dbReference type="InterPro" id="IPR013249">
    <property type="entry name" value="RNA_pol_sigma70_r4_t2"/>
</dbReference>
<dbReference type="Pfam" id="PF08281">
    <property type="entry name" value="Sigma70_r4_2"/>
    <property type="match status" value="1"/>
</dbReference>
<dbReference type="InterPro" id="IPR013324">
    <property type="entry name" value="RNA_pol_sigma_r3/r4-like"/>
</dbReference>
<dbReference type="GO" id="GO:0003677">
    <property type="term" value="F:DNA binding"/>
    <property type="evidence" value="ECO:0007669"/>
    <property type="project" value="UniProtKB-KW"/>
</dbReference>
<dbReference type="InterPro" id="IPR039425">
    <property type="entry name" value="RNA_pol_sigma-70-like"/>
</dbReference>
<accession>A0A174LJD4</accession>
<keyword evidence="2" id="KW-0805">Transcription regulation</keyword>
<dbReference type="Gene3D" id="1.10.10.10">
    <property type="entry name" value="Winged helix-like DNA-binding domain superfamily/Winged helix DNA-binding domain"/>
    <property type="match status" value="1"/>
</dbReference>
<keyword evidence="4" id="KW-0238">DNA-binding</keyword>
<gene>
    <name evidence="8" type="primary">sigV_3</name>
    <name evidence="8" type="ORF">ERS852407_05318</name>
</gene>
<dbReference type="PANTHER" id="PTHR43133">
    <property type="entry name" value="RNA POLYMERASE ECF-TYPE SIGMA FACTO"/>
    <property type="match status" value="1"/>
</dbReference>
<dbReference type="SUPFAM" id="SSF88659">
    <property type="entry name" value="Sigma3 and sigma4 domains of RNA polymerase sigma factors"/>
    <property type="match status" value="1"/>
</dbReference>
<feature type="domain" description="RNA polymerase sigma-70 region 2" evidence="6">
    <location>
        <begin position="21"/>
        <end position="87"/>
    </location>
</feature>
<dbReference type="InterPro" id="IPR014284">
    <property type="entry name" value="RNA_pol_sigma-70_dom"/>
</dbReference>
<evidence type="ECO:0000256" key="2">
    <source>
        <dbReference type="ARBA" id="ARBA00023015"/>
    </source>
</evidence>
<keyword evidence="5" id="KW-0804">Transcription</keyword>
<dbReference type="AlphaFoldDB" id="A0A174LJD4"/>
<protein>
    <submittedName>
        <fullName evidence="8">Sigma factor-like protein</fullName>
    </submittedName>
</protein>
<dbReference type="GO" id="GO:0016987">
    <property type="term" value="F:sigma factor activity"/>
    <property type="evidence" value="ECO:0007669"/>
    <property type="project" value="UniProtKB-KW"/>
</dbReference>
<organism evidence="8 9">
    <name type="scientific">Hungatella hathewayi</name>
    <dbReference type="NCBI Taxonomy" id="154046"/>
    <lineage>
        <taxon>Bacteria</taxon>
        <taxon>Bacillati</taxon>
        <taxon>Bacillota</taxon>
        <taxon>Clostridia</taxon>
        <taxon>Lachnospirales</taxon>
        <taxon>Lachnospiraceae</taxon>
        <taxon>Hungatella</taxon>
    </lineage>
</organism>
<proteinExistence type="inferred from homology"/>
<reference evidence="8 9" key="1">
    <citation type="submission" date="2015-09" db="EMBL/GenBank/DDBJ databases">
        <authorList>
            <consortium name="Pathogen Informatics"/>
        </authorList>
    </citation>
    <scope>NUCLEOTIDE SEQUENCE [LARGE SCALE GENOMIC DNA]</scope>
    <source>
        <strain evidence="8 9">2789STDY5608850</strain>
    </source>
</reference>
<dbReference type="NCBIfam" id="TIGR02937">
    <property type="entry name" value="sigma70-ECF"/>
    <property type="match status" value="1"/>
</dbReference>
<dbReference type="PANTHER" id="PTHR43133:SF8">
    <property type="entry name" value="RNA POLYMERASE SIGMA FACTOR HI_1459-RELATED"/>
    <property type="match status" value="1"/>
</dbReference>
<dbReference type="Proteomes" id="UP000095651">
    <property type="component" value="Unassembled WGS sequence"/>
</dbReference>
<dbReference type="InterPro" id="IPR007627">
    <property type="entry name" value="RNA_pol_sigma70_r2"/>
</dbReference>
<evidence type="ECO:0000256" key="5">
    <source>
        <dbReference type="ARBA" id="ARBA00023163"/>
    </source>
</evidence>
<evidence type="ECO:0000313" key="9">
    <source>
        <dbReference type="Proteomes" id="UP000095651"/>
    </source>
</evidence>
<name>A0A174LJD4_9FIRM</name>
<dbReference type="GO" id="GO:0006352">
    <property type="term" value="P:DNA-templated transcription initiation"/>
    <property type="evidence" value="ECO:0007669"/>
    <property type="project" value="InterPro"/>
</dbReference>
<evidence type="ECO:0000313" key="8">
    <source>
        <dbReference type="EMBL" id="CUP21559.1"/>
    </source>
</evidence>
<evidence type="ECO:0000256" key="3">
    <source>
        <dbReference type="ARBA" id="ARBA00023082"/>
    </source>
</evidence>
<feature type="domain" description="RNA polymerase sigma factor 70 region 4 type 2" evidence="7">
    <location>
        <begin position="113"/>
        <end position="165"/>
    </location>
</feature>
<dbReference type="CDD" id="cd06171">
    <property type="entry name" value="Sigma70_r4"/>
    <property type="match status" value="1"/>
</dbReference>
<evidence type="ECO:0000259" key="7">
    <source>
        <dbReference type="Pfam" id="PF08281"/>
    </source>
</evidence>
<dbReference type="Pfam" id="PF04542">
    <property type="entry name" value="Sigma70_r2"/>
    <property type="match status" value="1"/>
</dbReference>
<dbReference type="EMBL" id="CYZE01000021">
    <property type="protein sequence ID" value="CUP21559.1"/>
    <property type="molecule type" value="Genomic_DNA"/>
</dbReference>
<dbReference type="InterPro" id="IPR013325">
    <property type="entry name" value="RNA_pol_sigma_r2"/>
</dbReference>
<dbReference type="SUPFAM" id="SSF88946">
    <property type="entry name" value="Sigma2 domain of RNA polymerase sigma factors"/>
    <property type="match status" value="1"/>
</dbReference>
<keyword evidence="3" id="KW-0731">Sigma factor</keyword>